<keyword evidence="1" id="KW-0732">Signal</keyword>
<evidence type="ECO:0000313" key="3">
    <source>
        <dbReference type="Proteomes" id="UP000652427"/>
    </source>
</evidence>
<dbReference type="Proteomes" id="UP000652427">
    <property type="component" value="Unassembled WGS sequence"/>
</dbReference>
<sequence>MKLMKKMMVATAITVAAPLALSAPAMADEFPLVAGDYTTMTGIYLEDAGWTAYASYLAGEWKKNQDFAKSKGWISDYKIYYNVDPRDGEPSMYLTRTFPSWPSGAEMEKRSKEWEEFDKRTNAQLDAESGNRAKFRKVTGSMTLQEATVR</sequence>
<comment type="caution">
    <text evidence="2">The sequence shown here is derived from an EMBL/GenBank/DDBJ whole genome shotgun (WGS) entry which is preliminary data.</text>
</comment>
<dbReference type="EMBL" id="JABWMH010000003">
    <property type="protein sequence ID" value="NVD28176.1"/>
    <property type="molecule type" value="Genomic_DNA"/>
</dbReference>
<feature type="signal peptide" evidence="1">
    <location>
        <begin position="1"/>
        <end position="27"/>
    </location>
</feature>
<gene>
    <name evidence="2" type="ORF">HUO14_09695</name>
</gene>
<protein>
    <submittedName>
        <fullName evidence="2">Uncharacterized protein</fullName>
    </submittedName>
</protein>
<feature type="chain" id="PRO_5045500730" evidence="1">
    <location>
        <begin position="28"/>
        <end position="150"/>
    </location>
</feature>
<accession>A0ABX2N383</accession>
<evidence type="ECO:0000256" key="1">
    <source>
        <dbReference type="SAM" id="SignalP"/>
    </source>
</evidence>
<dbReference type="RefSeq" id="WP_176279708.1">
    <property type="nucleotide sequence ID" value="NZ_JABWMH010000003.1"/>
</dbReference>
<evidence type="ECO:0000313" key="2">
    <source>
        <dbReference type="EMBL" id="NVD28176.1"/>
    </source>
</evidence>
<reference evidence="2 3" key="1">
    <citation type="submission" date="2020-06" db="EMBL/GenBank/DDBJ databases">
        <authorList>
            <person name="Kim S.-J."/>
            <person name="Park S.-J."/>
        </authorList>
    </citation>
    <scope>NUCLEOTIDE SEQUENCE [LARGE SCALE GENOMIC DNA]</scope>
    <source>
        <strain evidence="2 3">SW-151</strain>
    </source>
</reference>
<proteinExistence type="predicted"/>
<organism evidence="2 3">
    <name type="scientific">Parasphingorhabdus flavimaris</name>
    <dbReference type="NCBI Taxonomy" id="266812"/>
    <lineage>
        <taxon>Bacteria</taxon>
        <taxon>Pseudomonadati</taxon>
        <taxon>Pseudomonadota</taxon>
        <taxon>Alphaproteobacteria</taxon>
        <taxon>Sphingomonadales</taxon>
        <taxon>Sphingomonadaceae</taxon>
        <taxon>Parasphingorhabdus</taxon>
    </lineage>
</organism>
<name>A0ABX2N383_9SPHN</name>
<keyword evidence="3" id="KW-1185">Reference proteome</keyword>